<sequence length="257" mass="27471">MAYDDPATFATKAKAFLADGLAQGLQVRYVSAGSSDEIADLREWLLGELAPDRADAVHIESVRGTYGVGHVVSGVKQVAAYAAATSAALAAGFAGLRVAADATPLVVTPAQLDAFARYEHQIDRYMIGHPFSAMCGYDRAVLGADAVAELACMHPVSNARTMFRWHAAESGVALAGEIDRSVQTLFRKALRRTDLAQGEPVDIDVAGLDFVDHHAIVELDELGRQHQARIVLRNPGYLVARIVQLMNLDFVGVGESA</sequence>
<reference evidence="3 4" key="1">
    <citation type="submission" date="2021-07" db="EMBL/GenBank/DDBJ databases">
        <title>Whole genome sequencing of non-tuberculosis mycobacteria type-strains.</title>
        <authorList>
            <person name="Igarashi Y."/>
            <person name="Osugi A."/>
            <person name="Mitarai S."/>
        </authorList>
    </citation>
    <scope>NUCLEOTIDE SEQUENCE [LARGE SCALE GENOMIC DNA]</scope>
    <source>
        <strain evidence="3 4">JCM 16370</strain>
    </source>
</reference>
<organism evidence="3 4">
    <name type="scientific">Mycolicibacterium pallens</name>
    <dbReference type="NCBI Taxonomy" id="370524"/>
    <lineage>
        <taxon>Bacteria</taxon>
        <taxon>Bacillati</taxon>
        <taxon>Actinomycetota</taxon>
        <taxon>Actinomycetes</taxon>
        <taxon>Mycobacteriales</taxon>
        <taxon>Mycobacteriaceae</taxon>
        <taxon>Mycolicibacterium</taxon>
    </lineage>
</organism>
<evidence type="ECO:0000259" key="2">
    <source>
        <dbReference type="Pfam" id="PF14417"/>
    </source>
</evidence>
<keyword evidence="4" id="KW-1185">Reference proteome</keyword>
<accession>A0ABX8VTG4</accession>
<dbReference type="Pfam" id="PF13466">
    <property type="entry name" value="STAS_2"/>
    <property type="match status" value="1"/>
</dbReference>
<proteinExistence type="predicted"/>
<dbReference type="InterPro" id="IPR025847">
    <property type="entry name" value="MEDS_domain"/>
</dbReference>
<name>A0ABX8VTG4_9MYCO</name>
<dbReference type="InterPro" id="IPR058548">
    <property type="entry name" value="MlaB-like_STAS"/>
</dbReference>
<feature type="domain" description="MlaB-like STAS" evidence="1">
    <location>
        <begin position="172"/>
        <end position="249"/>
    </location>
</feature>
<dbReference type="Pfam" id="PF14417">
    <property type="entry name" value="MEDS"/>
    <property type="match status" value="1"/>
</dbReference>
<evidence type="ECO:0000313" key="3">
    <source>
        <dbReference type="EMBL" id="QYL18859.1"/>
    </source>
</evidence>
<evidence type="ECO:0000259" key="1">
    <source>
        <dbReference type="Pfam" id="PF13466"/>
    </source>
</evidence>
<gene>
    <name evidence="3" type="ORF">K0O64_10400</name>
</gene>
<feature type="domain" description="MEDS" evidence="2">
    <location>
        <begin position="3"/>
        <end position="155"/>
    </location>
</feature>
<dbReference type="RefSeq" id="WP_217353564.1">
    <property type="nucleotide sequence ID" value="NZ_BAAAVX010000045.1"/>
</dbReference>
<dbReference type="EMBL" id="CP080333">
    <property type="protein sequence ID" value="QYL18859.1"/>
    <property type="molecule type" value="Genomic_DNA"/>
</dbReference>
<protein>
    <submittedName>
        <fullName evidence="3">MEDS domain-containing protein</fullName>
    </submittedName>
</protein>
<evidence type="ECO:0000313" key="4">
    <source>
        <dbReference type="Proteomes" id="UP000825367"/>
    </source>
</evidence>
<dbReference type="Proteomes" id="UP000825367">
    <property type="component" value="Chromosome"/>
</dbReference>